<dbReference type="PRINTS" id="PR00385">
    <property type="entry name" value="P450"/>
</dbReference>
<dbReference type="GO" id="GO:0020037">
    <property type="term" value="F:heme binding"/>
    <property type="evidence" value="ECO:0007669"/>
    <property type="project" value="InterPro"/>
</dbReference>
<keyword evidence="9" id="KW-1133">Transmembrane helix</keyword>
<evidence type="ECO:0000256" key="3">
    <source>
        <dbReference type="ARBA" id="ARBA00022617"/>
    </source>
</evidence>
<evidence type="ECO:0000256" key="7">
    <source>
        <dbReference type="ARBA" id="ARBA00023033"/>
    </source>
</evidence>
<dbReference type="EMBL" id="JAKJXP020000002">
    <property type="protein sequence ID" value="KAK7757415.1"/>
    <property type="molecule type" value="Genomic_DNA"/>
</dbReference>
<evidence type="ECO:0008006" key="12">
    <source>
        <dbReference type="Google" id="ProtNLM"/>
    </source>
</evidence>
<comment type="similarity">
    <text evidence="2">Belongs to the cytochrome P450 family.</text>
</comment>
<dbReference type="Gene3D" id="1.10.630.10">
    <property type="entry name" value="Cytochrome P450"/>
    <property type="match status" value="1"/>
</dbReference>
<sequence length="505" mass="56485">MAFFPTTGSIGGTLGLLASCVVSWYLISTFIAWRRLRHIPGPFLASFSYLWFVPQCLQKTYYETNIALHEKYGPLVRVGPNEIVTDDPDVVRMANGAKGVYTKAGWYDGSRLNPYHPTMFNTKDVEGHDKIKAKLSPAYSGRATPGIEDNVEEQIKNLVDLIRSKYVAPPRSGEFRTLDLSRVSGYFTLDVISRVALGKEFGCLQTDSDPHSFYNTMKNHLPMMALTSEIPWIRNIVYSSTGLKLFGPRETDTVGLGKVMGITNKIVRQYYAPNAQDTKDMIGTFVRNGLTQQHCEVETLFMFIAGSDTTSSAIRATMLYILSAPLIYHRLRREISEAVRDGRASSPIKQSEAKALPYLQAVIYEGLRIRSVSLGFNPKVVPPEGDTIHGKFIPGGTSVGMNLASLMRSKSLFGADAGMFRPERFLEIGGAARSEMQRNVELNFGYGRWMCAGKPLAFMELNKVFFELFRAFDFQIVNPRNPMDSSSAVLFMDKDFYVRVTEASD</sequence>
<dbReference type="Proteomes" id="UP001320420">
    <property type="component" value="Unassembled WGS sequence"/>
</dbReference>
<dbReference type="GO" id="GO:0005506">
    <property type="term" value="F:iron ion binding"/>
    <property type="evidence" value="ECO:0007669"/>
    <property type="project" value="InterPro"/>
</dbReference>
<keyword evidence="3 8" id="KW-0349">Heme</keyword>
<evidence type="ECO:0000256" key="2">
    <source>
        <dbReference type="ARBA" id="ARBA00010617"/>
    </source>
</evidence>
<dbReference type="AlphaFoldDB" id="A0AAN9YXH4"/>
<organism evidence="10 11">
    <name type="scientific">Diatrype stigma</name>
    <dbReference type="NCBI Taxonomy" id="117547"/>
    <lineage>
        <taxon>Eukaryota</taxon>
        <taxon>Fungi</taxon>
        <taxon>Dikarya</taxon>
        <taxon>Ascomycota</taxon>
        <taxon>Pezizomycotina</taxon>
        <taxon>Sordariomycetes</taxon>
        <taxon>Xylariomycetidae</taxon>
        <taxon>Xylariales</taxon>
        <taxon>Diatrypaceae</taxon>
        <taxon>Diatrype</taxon>
    </lineage>
</organism>
<keyword evidence="6 8" id="KW-0408">Iron</keyword>
<evidence type="ECO:0000313" key="11">
    <source>
        <dbReference type="Proteomes" id="UP001320420"/>
    </source>
</evidence>
<dbReference type="InterPro" id="IPR001128">
    <property type="entry name" value="Cyt_P450"/>
</dbReference>
<dbReference type="PANTHER" id="PTHR24305">
    <property type="entry name" value="CYTOCHROME P450"/>
    <property type="match status" value="1"/>
</dbReference>
<comment type="cofactor">
    <cofactor evidence="1 8">
        <name>heme</name>
        <dbReference type="ChEBI" id="CHEBI:30413"/>
    </cofactor>
</comment>
<dbReference type="CDD" id="cd11060">
    <property type="entry name" value="CYP57A1-like"/>
    <property type="match status" value="1"/>
</dbReference>
<dbReference type="GO" id="GO:0016705">
    <property type="term" value="F:oxidoreductase activity, acting on paired donors, with incorporation or reduction of molecular oxygen"/>
    <property type="evidence" value="ECO:0007669"/>
    <property type="project" value="InterPro"/>
</dbReference>
<evidence type="ECO:0000256" key="9">
    <source>
        <dbReference type="SAM" id="Phobius"/>
    </source>
</evidence>
<evidence type="ECO:0000256" key="1">
    <source>
        <dbReference type="ARBA" id="ARBA00001971"/>
    </source>
</evidence>
<dbReference type="GO" id="GO:0004497">
    <property type="term" value="F:monooxygenase activity"/>
    <property type="evidence" value="ECO:0007669"/>
    <property type="project" value="UniProtKB-KW"/>
</dbReference>
<reference evidence="10 11" key="1">
    <citation type="submission" date="2024-02" db="EMBL/GenBank/DDBJ databases">
        <title>De novo assembly and annotation of 12 fungi associated with fruit tree decline syndrome in Ontario, Canada.</title>
        <authorList>
            <person name="Sulman M."/>
            <person name="Ellouze W."/>
            <person name="Ilyukhin E."/>
        </authorList>
    </citation>
    <scope>NUCLEOTIDE SEQUENCE [LARGE SCALE GENOMIC DNA]</scope>
    <source>
        <strain evidence="10 11">M11/M66-122</strain>
    </source>
</reference>
<dbReference type="PRINTS" id="PR00463">
    <property type="entry name" value="EP450I"/>
</dbReference>
<dbReference type="InterPro" id="IPR002401">
    <property type="entry name" value="Cyt_P450_E_grp-I"/>
</dbReference>
<accession>A0AAN9YXH4</accession>
<evidence type="ECO:0000256" key="5">
    <source>
        <dbReference type="ARBA" id="ARBA00023002"/>
    </source>
</evidence>
<feature type="binding site" description="axial binding residue" evidence="8">
    <location>
        <position position="451"/>
    </location>
    <ligand>
        <name>heme</name>
        <dbReference type="ChEBI" id="CHEBI:30413"/>
    </ligand>
    <ligandPart>
        <name>Fe</name>
        <dbReference type="ChEBI" id="CHEBI:18248"/>
    </ligandPart>
</feature>
<feature type="transmembrane region" description="Helical" evidence="9">
    <location>
        <begin position="12"/>
        <end position="33"/>
    </location>
</feature>
<dbReference type="Pfam" id="PF00067">
    <property type="entry name" value="p450"/>
    <property type="match status" value="1"/>
</dbReference>
<evidence type="ECO:0000256" key="6">
    <source>
        <dbReference type="ARBA" id="ARBA00023004"/>
    </source>
</evidence>
<keyword evidence="9" id="KW-0472">Membrane</keyword>
<dbReference type="SUPFAM" id="SSF48264">
    <property type="entry name" value="Cytochrome P450"/>
    <property type="match status" value="1"/>
</dbReference>
<name>A0AAN9YXH4_9PEZI</name>
<keyword evidence="9" id="KW-0812">Transmembrane</keyword>
<keyword evidence="11" id="KW-1185">Reference proteome</keyword>
<comment type="caution">
    <text evidence="10">The sequence shown here is derived from an EMBL/GenBank/DDBJ whole genome shotgun (WGS) entry which is preliminary data.</text>
</comment>
<evidence type="ECO:0000256" key="4">
    <source>
        <dbReference type="ARBA" id="ARBA00022723"/>
    </source>
</evidence>
<proteinExistence type="inferred from homology"/>
<evidence type="ECO:0000313" key="10">
    <source>
        <dbReference type="EMBL" id="KAK7757415.1"/>
    </source>
</evidence>
<keyword evidence="5" id="KW-0560">Oxidoreductase</keyword>
<keyword evidence="7" id="KW-0503">Monooxygenase</keyword>
<dbReference type="InterPro" id="IPR050121">
    <property type="entry name" value="Cytochrome_P450_monoxygenase"/>
</dbReference>
<keyword evidence="4 8" id="KW-0479">Metal-binding</keyword>
<evidence type="ECO:0000256" key="8">
    <source>
        <dbReference type="PIRSR" id="PIRSR602401-1"/>
    </source>
</evidence>
<protein>
    <recommendedName>
        <fullName evidence="12">Pisatin demethylase</fullName>
    </recommendedName>
</protein>
<dbReference type="PANTHER" id="PTHR24305:SF77">
    <property type="entry name" value="CYTOCHROME P450 MONOOXYGENASE"/>
    <property type="match status" value="1"/>
</dbReference>
<gene>
    <name evidence="10" type="ORF">SLS62_000428</name>
</gene>
<dbReference type="InterPro" id="IPR036396">
    <property type="entry name" value="Cyt_P450_sf"/>
</dbReference>